<protein>
    <submittedName>
        <fullName evidence="2">Endophilin-B1</fullName>
    </submittedName>
</protein>
<dbReference type="GO" id="GO:0005737">
    <property type="term" value="C:cytoplasm"/>
    <property type="evidence" value="ECO:0007669"/>
    <property type="project" value="InterPro"/>
</dbReference>
<evidence type="ECO:0000259" key="1">
    <source>
        <dbReference type="Pfam" id="PF03114"/>
    </source>
</evidence>
<dbReference type="Proteomes" id="UP000031668">
    <property type="component" value="Unassembled WGS sequence"/>
</dbReference>
<dbReference type="AlphaFoldDB" id="A0A0C2IMS0"/>
<reference evidence="2 3" key="1">
    <citation type="journal article" date="2014" name="Genome Biol. Evol.">
        <title>The genome of the myxosporean Thelohanellus kitauei shows adaptations to nutrient acquisition within its fish host.</title>
        <authorList>
            <person name="Yang Y."/>
            <person name="Xiong J."/>
            <person name="Zhou Z."/>
            <person name="Huo F."/>
            <person name="Miao W."/>
            <person name="Ran C."/>
            <person name="Liu Y."/>
            <person name="Zhang J."/>
            <person name="Feng J."/>
            <person name="Wang M."/>
            <person name="Wang M."/>
            <person name="Wang L."/>
            <person name="Yao B."/>
        </authorList>
    </citation>
    <scope>NUCLEOTIDE SEQUENCE [LARGE SCALE GENOMIC DNA]</scope>
    <source>
        <strain evidence="2">Wuqing</strain>
    </source>
</reference>
<dbReference type="Pfam" id="PF03114">
    <property type="entry name" value="BAR"/>
    <property type="match status" value="1"/>
</dbReference>
<keyword evidence="3" id="KW-1185">Reference proteome</keyword>
<gene>
    <name evidence="2" type="ORF">RF11_04856</name>
</gene>
<dbReference type="Gene3D" id="1.20.1270.60">
    <property type="entry name" value="Arfaptin homology (AH) domain/BAR domain"/>
    <property type="match status" value="1"/>
</dbReference>
<dbReference type="InterPro" id="IPR004148">
    <property type="entry name" value="BAR_dom"/>
</dbReference>
<dbReference type="SUPFAM" id="SSF103657">
    <property type="entry name" value="BAR/IMD domain-like"/>
    <property type="match status" value="1"/>
</dbReference>
<evidence type="ECO:0000313" key="2">
    <source>
        <dbReference type="EMBL" id="KII66699.1"/>
    </source>
</evidence>
<feature type="domain" description="BAR" evidence="1">
    <location>
        <begin position="3"/>
        <end position="188"/>
    </location>
</feature>
<dbReference type="InterPro" id="IPR027267">
    <property type="entry name" value="AH/BAR_dom_sf"/>
</dbReference>
<organism evidence="2 3">
    <name type="scientific">Thelohanellus kitauei</name>
    <name type="common">Myxosporean</name>
    <dbReference type="NCBI Taxonomy" id="669202"/>
    <lineage>
        <taxon>Eukaryota</taxon>
        <taxon>Metazoa</taxon>
        <taxon>Cnidaria</taxon>
        <taxon>Myxozoa</taxon>
        <taxon>Myxosporea</taxon>
        <taxon>Bivalvulida</taxon>
        <taxon>Platysporina</taxon>
        <taxon>Myxobolidae</taxon>
        <taxon>Thelohanellus</taxon>
    </lineage>
</organism>
<comment type="caution">
    <text evidence="2">The sequence shown here is derived from an EMBL/GenBank/DDBJ whole genome shotgun (WGS) entry which is preliminary data.</text>
</comment>
<dbReference type="EMBL" id="JWZT01003483">
    <property type="protein sequence ID" value="KII66699.1"/>
    <property type="molecule type" value="Genomic_DNA"/>
</dbReference>
<sequence>MLNVAHATPIDPEIENLLLKAERTDHLIKSIVKQIELMILQPDPISRIVNNVSQFVDPGAVELKGKKNLSILGDLLLQYGDLMAHDTPQYSSLSGMSSAFKLMDQKWAEVSAEVSIRVIAELKKISHVEYANIVKSKSELLTTRVDMDYYKNQFYNGSSDPEVQVKCAELTSSFEVQSAKLKELLIDFCGELTETKVATCLEKMIDLLKEAHGHFQKILSF</sequence>
<proteinExistence type="predicted"/>
<dbReference type="OrthoDB" id="14167at2759"/>
<name>A0A0C2IMS0_THEKT</name>
<evidence type="ECO:0000313" key="3">
    <source>
        <dbReference type="Proteomes" id="UP000031668"/>
    </source>
</evidence>
<accession>A0A0C2IMS0</accession>